<dbReference type="PANTHER" id="PTHR23150:SF19">
    <property type="entry name" value="FORMYLGLYCINE-GENERATING ENZYME"/>
    <property type="match status" value="1"/>
</dbReference>
<keyword evidence="2" id="KW-0946">Virion</keyword>
<feature type="domain" description="Sulfatase-modifying factor enzyme-like" evidence="1">
    <location>
        <begin position="17"/>
        <end position="275"/>
    </location>
</feature>
<gene>
    <name evidence="2" type="ORF">HA50_27965</name>
</gene>
<dbReference type="PANTHER" id="PTHR23150">
    <property type="entry name" value="SULFATASE MODIFYING FACTOR 1, 2"/>
    <property type="match status" value="1"/>
</dbReference>
<evidence type="ECO:0000313" key="2">
    <source>
        <dbReference type="EMBL" id="ORM87779.1"/>
    </source>
</evidence>
<dbReference type="Gene3D" id="3.90.1580.10">
    <property type="entry name" value="paralog of FGE (formylglycine-generating enzyme)"/>
    <property type="match status" value="1"/>
</dbReference>
<accession>A0A1X1EFX3</accession>
<evidence type="ECO:0000259" key="1">
    <source>
        <dbReference type="Pfam" id="PF03781"/>
    </source>
</evidence>
<keyword evidence="3" id="KW-1185">Reference proteome</keyword>
<dbReference type="Pfam" id="PF03781">
    <property type="entry name" value="FGE-sulfatase"/>
    <property type="match status" value="1"/>
</dbReference>
<dbReference type="GO" id="GO:0120147">
    <property type="term" value="F:formylglycine-generating oxidase activity"/>
    <property type="evidence" value="ECO:0007669"/>
    <property type="project" value="TreeGrafter"/>
</dbReference>
<organism evidence="2 3">
    <name type="scientific">Pantoea cypripedii</name>
    <name type="common">Pectobacterium cypripedii</name>
    <name type="synonym">Erwinia cypripedii</name>
    <dbReference type="NCBI Taxonomy" id="55209"/>
    <lineage>
        <taxon>Bacteria</taxon>
        <taxon>Pseudomonadati</taxon>
        <taxon>Pseudomonadota</taxon>
        <taxon>Gammaproteobacteria</taxon>
        <taxon>Enterobacterales</taxon>
        <taxon>Erwiniaceae</taxon>
        <taxon>Pantoea</taxon>
    </lineage>
</organism>
<dbReference type="AlphaFoldDB" id="A0A1X1EFX3"/>
<protein>
    <submittedName>
        <fullName evidence="2">Spore coat protein CotH</fullName>
    </submittedName>
</protein>
<dbReference type="SUPFAM" id="SSF56436">
    <property type="entry name" value="C-type lectin-like"/>
    <property type="match status" value="1"/>
</dbReference>
<dbReference type="InterPro" id="IPR051043">
    <property type="entry name" value="Sulfatase_Mod_Factor_Kinase"/>
</dbReference>
<dbReference type="InterPro" id="IPR005532">
    <property type="entry name" value="SUMF_dom"/>
</dbReference>
<sequence>MVLSPATSAVALHILEDDEVIIPGGAYYVGPVFGHHHYMAHANTQRSAFAIMKTEVTYHFYQSVVSWANEHGYQLNDGCNGAEYEDCQPGEKDGGLHPVTNLTWWDAILFANALSEMRNLSPVYLSSDNQPLRLVAADTAPPILHKNPSNTGYRLPDIAEWQIAARGGVRGMKDGTYGASFSGSTRADEVAIFPQNSGKRFATAPVASLLPNSAGLYDMSGNVAEWLDESIEIEGGNRMYYFCGGSYLERTATLAACDVHTPGFLTPDIGFRLIRKLHES</sequence>
<dbReference type="InterPro" id="IPR042095">
    <property type="entry name" value="SUMF_sf"/>
</dbReference>
<evidence type="ECO:0000313" key="3">
    <source>
        <dbReference type="Proteomes" id="UP000193749"/>
    </source>
</evidence>
<dbReference type="Proteomes" id="UP000193749">
    <property type="component" value="Unassembled WGS sequence"/>
</dbReference>
<dbReference type="STRING" id="55209.HA50_27965"/>
<dbReference type="InterPro" id="IPR016187">
    <property type="entry name" value="CTDL_fold"/>
</dbReference>
<dbReference type="EMBL" id="MLJI01000003">
    <property type="protein sequence ID" value="ORM87779.1"/>
    <property type="molecule type" value="Genomic_DNA"/>
</dbReference>
<keyword evidence="2" id="KW-0167">Capsid protein</keyword>
<name>A0A1X1EFX3_PANCY</name>
<reference evidence="2 3" key="1">
    <citation type="journal article" date="2017" name="Antonie Van Leeuwenhoek">
        <title>Phylogenomic resolution of the bacterial genus Pantoea and its relationship with Erwinia and Tatumella.</title>
        <authorList>
            <person name="Palmer M."/>
            <person name="Steenkamp E.T."/>
            <person name="Coetzee M.P."/>
            <person name="Chan W.Y."/>
            <person name="van Zyl E."/>
            <person name="De Maayer P."/>
            <person name="Coutinho T.A."/>
            <person name="Blom J."/>
            <person name="Smits T.H."/>
            <person name="Duffy B."/>
            <person name="Venter S.N."/>
        </authorList>
    </citation>
    <scope>NUCLEOTIDE SEQUENCE [LARGE SCALE GENOMIC DNA]</scope>
    <source>
        <strain evidence="2 3">LMG 2657</strain>
    </source>
</reference>
<comment type="caution">
    <text evidence="2">The sequence shown here is derived from an EMBL/GenBank/DDBJ whole genome shotgun (WGS) entry which is preliminary data.</text>
</comment>
<proteinExistence type="predicted"/>